<dbReference type="EMBL" id="BMSZ01000012">
    <property type="protein sequence ID" value="GGS62516.1"/>
    <property type="molecule type" value="Genomic_DNA"/>
</dbReference>
<reference evidence="2" key="1">
    <citation type="journal article" date="2019" name="Int. J. Syst. Evol. Microbiol.">
        <title>The Global Catalogue of Microorganisms (GCM) 10K type strain sequencing project: providing services to taxonomists for standard genome sequencing and annotation.</title>
        <authorList>
            <consortium name="The Broad Institute Genomics Platform"/>
            <consortium name="The Broad Institute Genome Sequencing Center for Infectious Disease"/>
            <person name="Wu L."/>
            <person name="Ma J."/>
        </authorList>
    </citation>
    <scope>NUCLEOTIDE SEQUENCE [LARGE SCALE GENOMIC DNA]</scope>
    <source>
        <strain evidence="2">JCM 4350</strain>
    </source>
</reference>
<evidence type="ECO:0008006" key="3">
    <source>
        <dbReference type="Google" id="ProtNLM"/>
    </source>
</evidence>
<protein>
    <recommendedName>
        <fullName evidence="3">Transposase</fullName>
    </recommendedName>
</protein>
<proteinExistence type="predicted"/>
<accession>A0ABQ2TBN5</accession>
<dbReference type="Proteomes" id="UP000659767">
    <property type="component" value="Unassembled WGS sequence"/>
</dbReference>
<gene>
    <name evidence="1" type="ORF">GCM10010253_41490</name>
</gene>
<sequence length="45" mass="4974">MIPFRKPVPGTENQRNQEVRTLMTVVAMGTAHNRKSIILIPVATG</sequence>
<organism evidence="1 2">
    <name type="scientific">Streptomyces badius</name>
    <dbReference type="NCBI Taxonomy" id="1941"/>
    <lineage>
        <taxon>Bacteria</taxon>
        <taxon>Bacillati</taxon>
        <taxon>Actinomycetota</taxon>
        <taxon>Actinomycetes</taxon>
        <taxon>Kitasatosporales</taxon>
        <taxon>Streptomycetaceae</taxon>
        <taxon>Streptomyces</taxon>
    </lineage>
</organism>
<name>A0ABQ2TBN5_STRBA</name>
<comment type="caution">
    <text evidence="1">The sequence shown here is derived from an EMBL/GenBank/DDBJ whole genome shotgun (WGS) entry which is preliminary data.</text>
</comment>
<evidence type="ECO:0000313" key="1">
    <source>
        <dbReference type="EMBL" id="GGS62516.1"/>
    </source>
</evidence>
<evidence type="ECO:0000313" key="2">
    <source>
        <dbReference type="Proteomes" id="UP000659767"/>
    </source>
</evidence>
<keyword evidence="2" id="KW-1185">Reference proteome</keyword>